<dbReference type="PANTHER" id="PTHR35218">
    <property type="entry name" value="RNASE H DOMAIN-CONTAINING PROTEIN"/>
    <property type="match status" value="1"/>
</dbReference>
<evidence type="ECO:0000313" key="3">
    <source>
        <dbReference type="EMBL" id="KAJ9535686.1"/>
    </source>
</evidence>
<dbReference type="InterPro" id="IPR036691">
    <property type="entry name" value="Endo/exonu/phosph_ase_sf"/>
</dbReference>
<reference evidence="3" key="1">
    <citation type="submission" date="2023-03" db="EMBL/GenBank/DDBJ databases">
        <title>Chromosome-scale reference genome and RAD-based genetic map of yellow starthistle (Centaurea solstitialis) reveal putative structural variation and QTLs associated with invader traits.</title>
        <authorList>
            <person name="Reatini B."/>
            <person name="Cang F.A."/>
            <person name="Jiang Q."/>
            <person name="Mckibben M.T.W."/>
            <person name="Barker M.S."/>
            <person name="Rieseberg L.H."/>
            <person name="Dlugosch K.M."/>
        </authorList>
    </citation>
    <scope>NUCLEOTIDE SEQUENCE</scope>
    <source>
        <strain evidence="3">CAN-66</strain>
        <tissue evidence="3">Leaf</tissue>
    </source>
</reference>
<evidence type="ECO:0000256" key="1">
    <source>
        <dbReference type="SAM" id="MobiDB-lite"/>
    </source>
</evidence>
<organism evidence="3 4">
    <name type="scientific">Centaurea solstitialis</name>
    <name type="common">yellow star-thistle</name>
    <dbReference type="NCBI Taxonomy" id="347529"/>
    <lineage>
        <taxon>Eukaryota</taxon>
        <taxon>Viridiplantae</taxon>
        <taxon>Streptophyta</taxon>
        <taxon>Embryophyta</taxon>
        <taxon>Tracheophyta</taxon>
        <taxon>Spermatophyta</taxon>
        <taxon>Magnoliopsida</taxon>
        <taxon>eudicotyledons</taxon>
        <taxon>Gunneridae</taxon>
        <taxon>Pentapetalae</taxon>
        <taxon>asterids</taxon>
        <taxon>campanulids</taxon>
        <taxon>Asterales</taxon>
        <taxon>Asteraceae</taxon>
        <taxon>Carduoideae</taxon>
        <taxon>Cardueae</taxon>
        <taxon>Centaureinae</taxon>
        <taxon>Centaurea</taxon>
    </lineage>
</organism>
<sequence>MINILTWNVRGLNNRGKQDEVKNLIHLYNINICAVVETHVRLEVLPQVCKNTFGRWLWVSNQASCSYGTRIILAWDPALFDVMVIDMNSQCLHAQVRVRGLDMMFLATFVYGANRSVERQLLWSELRKFHAIVGDKPWVLSGDFNSLLFPHDALGGSSLRNSDMMDFFDCVEAIEVFDLRYTGIQHTLCQKPKDESGLRRKLDRVMANIWFTSMFANYRTGTLPHIITYRPASNARVTMSQETTRLSTSPWGPTDPLGVGVSPRVPRPSTGNVTRTATVTLTPSGPRPARQSGATLRA</sequence>
<dbReference type="SUPFAM" id="SSF56219">
    <property type="entry name" value="DNase I-like"/>
    <property type="match status" value="1"/>
</dbReference>
<dbReference type="GO" id="GO:0003824">
    <property type="term" value="F:catalytic activity"/>
    <property type="evidence" value="ECO:0007669"/>
    <property type="project" value="InterPro"/>
</dbReference>
<evidence type="ECO:0000313" key="4">
    <source>
        <dbReference type="Proteomes" id="UP001172457"/>
    </source>
</evidence>
<dbReference type="Proteomes" id="UP001172457">
    <property type="component" value="Unassembled WGS sequence"/>
</dbReference>
<protein>
    <recommendedName>
        <fullName evidence="2">Endonuclease/exonuclease/phosphatase domain-containing protein</fullName>
    </recommendedName>
</protein>
<proteinExistence type="predicted"/>
<feature type="compositionally biased region" description="Polar residues" evidence="1">
    <location>
        <begin position="269"/>
        <end position="283"/>
    </location>
</feature>
<name>A0AA38W578_9ASTR</name>
<comment type="caution">
    <text evidence="3">The sequence shown here is derived from an EMBL/GenBank/DDBJ whole genome shotgun (WGS) entry which is preliminary data.</text>
</comment>
<evidence type="ECO:0000259" key="2">
    <source>
        <dbReference type="Pfam" id="PF03372"/>
    </source>
</evidence>
<dbReference type="EMBL" id="JARYMX010000160">
    <property type="protein sequence ID" value="KAJ9535686.1"/>
    <property type="molecule type" value="Genomic_DNA"/>
</dbReference>
<accession>A0AA38W578</accession>
<dbReference type="AlphaFoldDB" id="A0AA38W578"/>
<keyword evidence="4" id="KW-1185">Reference proteome</keyword>
<gene>
    <name evidence="3" type="ORF">OSB04_un001162</name>
</gene>
<feature type="domain" description="Endonuclease/exonuclease/phosphatase" evidence="2">
    <location>
        <begin position="5"/>
        <end position="200"/>
    </location>
</feature>
<dbReference type="Pfam" id="PF03372">
    <property type="entry name" value="Exo_endo_phos"/>
    <property type="match status" value="1"/>
</dbReference>
<dbReference type="Gene3D" id="3.60.10.10">
    <property type="entry name" value="Endonuclease/exonuclease/phosphatase"/>
    <property type="match status" value="1"/>
</dbReference>
<feature type="region of interest" description="Disordered" evidence="1">
    <location>
        <begin position="244"/>
        <end position="298"/>
    </location>
</feature>
<dbReference type="InterPro" id="IPR005135">
    <property type="entry name" value="Endo/exonuclease/phosphatase"/>
</dbReference>
<dbReference type="PANTHER" id="PTHR35218:SF9">
    <property type="entry name" value="ENDONUCLEASE_EXONUCLEASE_PHOSPHATASE DOMAIN-CONTAINING PROTEIN"/>
    <property type="match status" value="1"/>
</dbReference>